<comment type="caution">
    <text evidence="4">The sequence shown here is derived from an EMBL/GenBank/DDBJ whole genome shotgun (WGS) entry which is preliminary data.</text>
</comment>
<keyword evidence="1" id="KW-0547">Nucleotide-binding</keyword>
<dbReference type="EMBL" id="VSSQ01023190">
    <property type="protein sequence ID" value="MPM69969.1"/>
    <property type="molecule type" value="Genomic_DNA"/>
</dbReference>
<organism evidence="4">
    <name type="scientific">bioreactor metagenome</name>
    <dbReference type="NCBI Taxonomy" id="1076179"/>
    <lineage>
        <taxon>unclassified sequences</taxon>
        <taxon>metagenomes</taxon>
        <taxon>ecological metagenomes</taxon>
    </lineage>
</organism>
<dbReference type="AlphaFoldDB" id="A0A645BX49"/>
<dbReference type="InterPro" id="IPR003439">
    <property type="entry name" value="ABC_transporter-like_ATP-bd"/>
</dbReference>
<evidence type="ECO:0000256" key="2">
    <source>
        <dbReference type="ARBA" id="ARBA00022840"/>
    </source>
</evidence>
<dbReference type="CDD" id="cd03221">
    <property type="entry name" value="ABCF_EF-3"/>
    <property type="match status" value="1"/>
</dbReference>
<reference evidence="4" key="1">
    <citation type="submission" date="2019-08" db="EMBL/GenBank/DDBJ databases">
        <authorList>
            <person name="Kucharzyk K."/>
            <person name="Murdoch R.W."/>
            <person name="Higgins S."/>
            <person name="Loffler F."/>
        </authorList>
    </citation>
    <scope>NUCLEOTIDE SEQUENCE</scope>
</reference>
<keyword evidence="2 4" id="KW-0067">ATP-binding</keyword>
<dbReference type="InterPro" id="IPR051309">
    <property type="entry name" value="ABCF_ATPase"/>
</dbReference>
<dbReference type="SUPFAM" id="SSF52540">
    <property type="entry name" value="P-loop containing nucleoside triphosphate hydrolases"/>
    <property type="match status" value="1"/>
</dbReference>
<dbReference type="Pfam" id="PF00005">
    <property type="entry name" value="ABC_tran"/>
    <property type="match status" value="1"/>
</dbReference>
<dbReference type="Gene3D" id="3.40.50.300">
    <property type="entry name" value="P-loop containing nucleotide triphosphate hydrolases"/>
    <property type="match status" value="1"/>
</dbReference>
<accession>A0A645BX49</accession>
<dbReference type="InterPro" id="IPR027417">
    <property type="entry name" value="P-loop_NTPase"/>
</dbReference>
<proteinExistence type="predicted"/>
<evidence type="ECO:0000259" key="3">
    <source>
        <dbReference type="SMART" id="SM00382"/>
    </source>
</evidence>
<dbReference type="InterPro" id="IPR003593">
    <property type="entry name" value="AAA+_ATPase"/>
</dbReference>
<dbReference type="PANTHER" id="PTHR42855:SF2">
    <property type="entry name" value="DRUG RESISTANCE ABC TRANSPORTER,ATP-BINDING PROTEIN"/>
    <property type="match status" value="1"/>
</dbReference>
<feature type="domain" description="AAA+ ATPase" evidence="3">
    <location>
        <begin position="1"/>
        <end position="162"/>
    </location>
</feature>
<evidence type="ECO:0000313" key="4">
    <source>
        <dbReference type="EMBL" id="MPM69969.1"/>
    </source>
</evidence>
<dbReference type="PANTHER" id="PTHR42855">
    <property type="entry name" value="ABC TRANSPORTER ATP-BINDING SUBUNIT"/>
    <property type="match status" value="1"/>
</dbReference>
<gene>
    <name evidence="4" type="primary">ybiT_35</name>
    <name evidence="4" type="ORF">SDC9_116917</name>
</gene>
<protein>
    <submittedName>
        <fullName evidence="4">Putative ABC transporter ATP-binding protein YbiT</fullName>
    </submittedName>
</protein>
<dbReference type="GO" id="GO:0005524">
    <property type="term" value="F:ATP binding"/>
    <property type="evidence" value="ECO:0007669"/>
    <property type="project" value="UniProtKB-KW"/>
</dbReference>
<evidence type="ECO:0000256" key="1">
    <source>
        <dbReference type="ARBA" id="ARBA00022741"/>
    </source>
</evidence>
<name>A0A645BX49_9ZZZZ</name>
<sequence>MVLIGPNGSGKSTLLRTLRGQIPALSGSVRLGASVRPGYMAQEQEDLDPNLTVLETLQKGTALNETAARTLLHKYLFTGDDAFLPLKACSFGMRSRLSLACLVAQGCNFLLLDEPLNHLDLPSRAQFEKALTSFEGTILAVVHDRYFMQRFATRILEISAGELLDYEPMHVEIE</sequence>
<dbReference type="GO" id="GO:0016887">
    <property type="term" value="F:ATP hydrolysis activity"/>
    <property type="evidence" value="ECO:0007669"/>
    <property type="project" value="InterPro"/>
</dbReference>
<dbReference type="SMART" id="SM00382">
    <property type="entry name" value="AAA"/>
    <property type="match status" value="1"/>
</dbReference>